<dbReference type="EMBL" id="CYHG01000004">
    <property type="protein sequence ID" value="CUB03748.1"/>
    <property type="molecule type" value="Genomic_DNA"/>
</dbReference>
<dbReference type="AlphaFoldDB" id="A0A0K6IKX5"/>
<dbReference type="OrthoDB" id="7065283at2"/>
<sequence>MNSEWRKAAKSLTDEERVQALEHQLENMDGAEAGIIRQLLGDEQKPLSEKQQYIYHHNIEETLVEKCGISGCNAFVVAGVGYCPSCEIEFGG</sequence>
<evidence type="ECO:0000313" key="2">
    <source>
        <dbReference type="Proteomes" id="UP000182769"/>
    </source>
</evidence>
<keyword evidence="2" id="KW-1185">Reference proteome</keyword>
<evidence type="ECO:0000313" key="1">
    <source>
        <dbReference type="EMBL" id="CUB03748.1"/>
    </source>
</evidence>
<organism evidence="1 2">
    <name type="scientific">Marinomonas fungiae</name>
    <dbReference type="NCBI Taxonomy" id="1137284"/>
    <lineage>
        <taxon>Bacteria</taxon>
        <taxon>Pseudomonadati</taxon>
        <taxon>Pseudomonadota</taxon>
        <taxon>Gammaproteobacteria</taxon>
        <taxon>Oceanospirillales</taxon>
        <taxon>Oceanospirillaceae</taxon>
        <taxon>Marinomonas</taxon>
    </lineage>
</organism>
<protein>
    <submittedName>
        <fullName evidence="1">Uncharacterized protein</fullName>
    </submittedName>
</protein>
<proteinExistence type="predicted"/>
<gene>
    <name evidence="1" type="ORF">Ga0061065_104179</name>
</gene>
<reference evidence="2" key="1">
    <citation type="submission" date="2015-08" db="EMBL/GenBank/DDBJ databases">
        <authorList>
            <person name="Varghese N."/>
        </authorList>
    </citation>
    <scope>NUCLEOTIDE SEQUENCE [LARGE SCALE GENOMIC DNA]</scope>
    <source>
        <strain evidence="2">JCM 18476</strain>
    </source>
</reference>
<accession>A0A0K6IKX5</accession>
<dbReference type="RefSeq" id="WP_055462703.1">
    <property type="nucleotide sequence ID" value="NZ_CYHG01000004.1"/>
</dbReference>
<name>A0A0K6IKX5_9GAMM</name>
<dbReference type="Proteomes" id="UP000182769">
    <property type="component" value="Unassembled WGS sequence"/>
</dbReference>